<sequence>MTTVYSTKLATIYICKNKHQIQQIVYSYKGLTHHEKAHTLAVKKSCLKSKSFETQKALISIVGLKRVTGWVIELPTYVETIDPTQRIATIIKKNQCNSFVFCFQINRDIK</sequence>
<protein>
    <submittedName>
        <fullName evidence="1">Uncharacterized protein</fullName>
    </submittedName>
</protein>
<name>A0ACC2ESN9_DIPCM</name>
<keyword evidence="2" id="KW-1185">Reference proteome</keyword>
<evidence type="ECO:0000313" key="2">
    <source>
        <dbReference type="Proteomes" id="UP001162992"/>
    </source>
</evidence>
<gene>
    <name evidence="1" type="ORF">O6H91_01G078700</name>
</gene>
<reference evidence="2" key="1">
    <citation type="journal article" date="2024" name="Proc. Natl. Acad. Sci. U.S.A.">
        <title>Extraordinary preservation of gene collinearity over three hundred million years revealed in homosporous lycophytes.</title>
        <authorList>
            <person name="Li C."/>
            <person name="Wickell D."/>
            <person name="Kuo L.Y."/>
            <person name="Chen X."/>
            <person name="Nie B."/>
            <person name="Liao X."/>
            <person name="Peng D."/>
            <person name="Ji J."/>
            <person name="Jenkins J."/>
            <person name="Williams M."/>
            <person name="Shu S."/>
            <person name="Plott C."/>
            <person name="Barry K."/>
            <person name="Rajasekar S."/>
            <person name="Grimwood J."/>
            <person name="Han X."/>
            <person name="Sun S."/>
            <person name="Hou Z."/>
            <person name="He W."/>
            <person name="Dai G."/>
            <person name="Sun C."/>
            <person name="Schmutz J."/>
            <person name="Leebens-Mack J.H."/>
            <person name="Li F.W."/>
            <person name="Wang L."/>
        </authorList>
    </citation>
    <scope>NUCLEOTIDE SEQUENCE [LARGE SCALE GENOMIC DNA]</scope>
    <source>
        <strain evidence="2">cv. PW_Plant_1</strain>
    </source>
</reference>
<accession>A0ACC2ESN9</accession>
<evidence type="ECO:0000313" key="1">
    <source>
        <dbReference type="EMBL" id="KAJ7569452.1"/>
    </source>
</evidence>
<dbReference type="Proteomes" id="UP001162992">
    <property type="component" value="Chromosome 1"/>
</dbReference>
<organism evidence="1 2">
    <name type="scientific">Diphasiastrum complanatum</name>
    <name type="common">Issler's clubmoss</name>
    <name type="synonym">Lycopodium complanatum</name>
    <dbReference type="NCBI Taxonomy" id="34168"/>
    <lineage>
        <taxon>Eukaryota</taxon>
        <taxon>Viridiplantae</taxon>
        <taxon>Streptophyta</taxon>
        <taxon>Embryophyta</taxon>
        <taxon>Tracheophyta</taxon>
        <taxon>Lycopodiopsida</taxon>
        <taxon>Lycopodiales</taxon>
        <taxon>Lycopodiaceae</taxon>
        <taxon>Lycopodioideae</taxon>
        <taxon>Diphasiastrum</taxon>
    </lineage>
</organism>
<comment type="caution">
    <text evidence="1">The sequence shown here is derived from an EMBL/GenBank/DDBJ whole genome shotgun (WGS) entry which is preliminary data.</text>
</comment>
<dbReference type="EMBL" id="CM055092">
    <property type="protein sequence ID" value="KAJ7569452.1"/>
    <property type="molecule type" value="Genomic_DNA"/>
</dbReference>
<proteinExistence type="predicted"/>